<dbReference type="Pfam" id="PF02470">
    <property type="entry name" value="MlaD"/>
    <property type="match status" value="1"/>
</dbReference>
<gene>
    <name evidence="4" type="ORF">NBH00_19850</name>
</gene>
<feature type="compositionally biased region" description="Low complexity" evidence="1">
    <location>
        <begin position="455"/>
        <end position="470"/>
    </location>
</feature>
<dbReference type="InterPro" id="IPR052336">
    <property type="entry name" value="MlaD_Phospholipid_Transporter"/>
</dbReference>
<feature type="domain" description="Mce/MlaD" evidence="3">
    <location>
        <begin position="49"/>
        <end position="129"/>
    </location>
</feature>
<dbReference type="InterPro" id="IPR003399">
    <property type="entry name" value="Mce/MlaD"/>
</dbReference>
<keyword evidence="2" id="KW-0812">Transmembrane</keyword>
<evidence type="ECO:0000256" key="2">
    <source>
        <dbReference type="SAM" id="Phobius"/>
    </source>
</evidence>
<feature type="region of interest" description="Disordered" evidence="1">
    <location>
        <begin position="441"/>
        <end position="470"/>
    </location>
</feature>
<accession>A0ABY5DRP4</accession>
<dbReference type="PANTHER" id="PTHR33371">
    <property type="entry name" value="INTERMEMBRANE PHOSPHOLIPID TRANSPORT SYSTEM BINDING PROTEIN MLAD-RELATED"/>
    <property type="match status" value="1"/>
</dbReference>
<dbReference type="PANTHER" id="PTHR33371:SF4">
    <property type="entry name" value="INTERMEMBRANE PHOSPHOLIPID TRANSPORT SYSTEM BINDING PROTEIN MLAD"/>
    <property type="match status" value="1"/>
</dbReference>
<evidence type="ECO:0000313" key="4">
    <source>
        <dbReference type="EMBL" id="UTI63584.1"/>
    </source>
</evidence>
<dbReference type="Proteomes" id="UP001056035">
    <property type="component" value="Chromosome"/>
</dbReference>
<reference evidence="4 5" key="1">
    <citation type="submission" date="2022-06" db="EMBL/GenBank/DDBJ databases">
        <title>Paraconexibacter antarcticus.</title>
        <authorList>
            <person name="Kim C.S."/>
        </authorList>
    </citation>
    <scope>NUCLEOTIDE SEQUENCE [LARGE SCALE GENOMIC DNA]</scope>
    <source>
        <strain evidence="4 5">02-257</strain>
    </source>
</reference>
<dbReference type="RefSeq" id="WP_254570309.1">
    <property type="nucleotide sequence ID" value="NZ_CP098502.1"/>
</dbReference>
<keyword evidence="5" id="KW-1185">Reference proteome</keyword>
<evidence type="ECO:0000256" key="1">
    <source>
        <dbReference type="SAM" id="MobiDB-lite"/>
    </source>
</evidence>
<evidence type="ECO:0000259" key="3">
    <source>
        <dbReference type="Pfam" id="PF02470"/>
    </source>
</evidence>
<feature type="transmembrane region" description="Helical" evidence="2">
    <location>
        <begin position="21"/>
        <end position="37"/>
    </location>
</feature>
<name>A0ABY5DRP4_9ACTN</name>
<evidence type="ECO:0000313" key="5">
    <source>
        <dbReference type="Proteomes" id="UP001056035"/>
    </source>
</evidence>
<protein>
    <submittedName>
        <fullName evidence="4">MlaD family protein</fullName>
    </submittedName>
</protein>
<sequence>MGVFSRFEQVPGRARDRHTRNGIIVLAILGAALYYAYTGGSIPFVPQGGRTVTADFATVANVTPGKTPVRVAGVDVGKVDSVERLPGGRGVRVKMNITDKGVHLRKDATAHIYWRTLLGFAFYIQLDEGSAPQPLGGQTIAMKNTTTQVELDQVLTALTPPSRAGMQTLFKEFDKGFNGNTAAGRSLDAAGPAMTQIAPGINALRGTKPGDLTDTVASASRFMGALARNEVQLGQVVNNTDTTIGVTAAQNAALDSTLRNGPSALDQTRRTMTRLRTTLDTLDPVADSLRPGVRVLDDAGRAVRPALVQLRPTLDDARPLLQDLRPALVKLRSASRNGLPLLKGLEPTFDRLNASIIPGLNKKGATGLKLYEAIGPTIASVSSSTSLFDAYGFTQRFQAVNGGGHSAGFLPCSLNISPPGVNCGALNQALGQFIPGFGKAPGGARTSSRKAAPTKAPQASTKSPAAPSAAAKTISRLAGLLGG</sequence>
<organism evidence="4 5">
    <name type="scientific">Paraconexibacter antarcticus</name>
    <dbReference type="NCBI Taxonomy" id="2949664"/>
    <lineage>
        <taxon>Bacteria</taxon>
        <taxon>Bacillati</taxon>
        <taxon>Actinomycetota</taxon>
        <taxon>Thermoleophilia</taxon>
        <taxon>Solirubrobacterales</taxon>
        <taxon>Paraconexibacteraceae</taxon>
        <taxon>Paraconexibacter</taxon>
    </lineage>
</organism>
<keyword evidence="2" id="KW-0472">Membrane</keyword>
<dbReference type="EMBL" id="CP098502">
    <property type="protein sequence ID" value="UTI63584.1"/>
    <property type="molecule type" value="Genomic_DNA"/>
</dbReference>
<keyword evidence="2" id="KW-1133">Transmembrane helix</keyword>
<proteinExistence type="predicted"/>